<evidence type="ECO:0000313" key="1">
    <source>
        <dbReference type="EMBL" id="KAF9649615.1"/>
    </source>
</evidence>
<proteinExistence type="predicted"/>
<dbReference type="Proteomes" id="UP000886501">
    <property type="component" value="Unassembled WGS sequence"/>
</dbReference>
<sequence length="68" mass="7917">MYIFPPVVAFDVYSRTKLAETAIRDDQLHDQALRGHRRDGSSGRAKNSDKTWPNRVRNPRHELNLVSR</sequence>
<reference evidence="1" key="1">
    <citation type="submission" date="2019-10" db="EMBL/GenBank/DDBJ databases">
        <authorList>
            <consortium name="DOE Joint Genome Institute"/>
            <person name="Kuo A."/>
            <person name="Miyauchi S."/>
            <person name="Kiss E."/>
            <person name="Drula E."/>
            <person name="Kohler A."/>
            <person name="Sanchez-Garcia M."/>
            <person name="Andreopoulos B."/>
            <person name="Barry K.W."/>
            <person name="Bonito G."/>
            <person name="Buee M."/>
            <person name="Carver A."/>
            <person name="Chen C."/>
            <person name="Cichocki N."/>
            <person name="Clum A."/>
            <person name="Culley D."/>
            <person name="Crous P.W."/>
            <person name="Fauchery L."/>
            <person name="Girlanda M."/>
            <person name="Hayes R."/>
            <person name="Keri Z."/>
            <person name="Labutti K."/>
            <person name="Lipzen A."/>
            <person name="Lombard V."/>
            <person name="Magnuson J."/>
            <person name="Maillard F."/>
            <person name="Morin E."/>
            <person name="Murat C."/>
            <person name="Nolan M."/>
            <person name="Ohm R."/>
            <person name="Pangilinan J."/>
            <person name="Pereira M."/>
            <person name="Perotto S."/>
            <person name="Peter M."/>
            <person name="Riley R."/>
            <person name="Sitrit Y."/>
            <person name="Stielow B."/>
            <person name="Szollosi G."/>
            <person name="Zifcakova L."/>
            <person name="Stursova M."/>
            <person name="Spatafora J.W."/>
            <person name="Tedersoo L."/>
            <person name="Vaario L.-M."/>
            <person name="Yamada A."/>
            <person name="Yan M."/>
            <person name="Wang P."/>
            <person name="Xu J."/>
            <person name="Bruns T."/>
            <person name="Baldrian P."/>
            <person name="Vilgalys R."/>
            <person name="Henrissat B."/>
            <person name="Grigoriev I.V."/>
            <person name="Hibbett D."/>
            <person name="Nagy L.G."/>
            <person name="Martin F.M."/>
        </authorList>
    </citation>
    <scope>NUCLEOTIDE SEQUENCE</scope>
    <source>
        <strain evidence="1">P2</strain>
    </source>
</reference>
<organism evidence="1 2">
    <name type="scientific">Thelephora ganbajun</name>
    <name type="common">Ganba fungus</name>
    <dbReference type="NCBI Taxonomy" id="370292"/>
    <lineage>
        <taxon>Eukaryota</taxon>
        <taxon>Fungi</taxon>
        <taxon>Dikarya</taxon>
        <taxon>Basidiomycota</taxon>
        <taxon>Agaricomycotina</taxon>
        <taxon>Agaricomycetes</taxon>
        <taxon>Thelephorales</taxon>
        <taxon>Thelephoraceae</taxon>
        <taxon>Thelephora</taxon>
    </lineage>
</organism>
<protein>
    <submittedName>
        <fullName evidence="1">Uncharacterized protein</fullName>
    </submittedName>
</protein>
<keyword evidence="2" id="KW-1185">Reference proteome</keyword>
<reference evidence="1" key="2">
    <citation type="journal article" date="2020" name="Nat. Commun.">
        <title>Large-scale genome sequencing of mycorrhizal fungi provides insights into the early evolution of symbiotic traits.</title>
        <authorList>
            <person name="Miyauchi S."/>
            <person name="Kiss E."/>
            <person name="Kuo A."/>
            <person name="Drula E."/>
            <person name="Kohler A."/>
            <person name="Sanchez-Garcia M."/>
            <person name="Morin E."/>
            <person name="Andreopoulos B."/>
            <person name="Barry K.W."/>
            <person name="Bonito G."/>
            <person name="Buee M."/>
            <person name="Carver A."/>
            <person name="Chen C."/>
            <person name="Cichocki N."/>
            <person name="Clum A."/>
            <person name="Culley D."/>
            <person name="Crous P.W."/>
            <person name="Fauchery L."/>
            <person name="Girlanda M."/>
            <person name="Hayes R.D."/>
            <person name="Keri Z."/>
            <person name="LaButti K."/>
            <person name="Lipzen A."/>
            <person name="Lombard V."/>
            <person name="Magnuson J."/>
            <person name="Maillard F."/>
            <person name="Murat C."/>
            <person name="Nolan M."/>
            <person name="Ohm R.A."/>
            <person name="Pangilinan J."/>
            <person name="Pereira M.F."/>
            <person name="Perotto S."/>
            <person name="Peter M."/>
            <person name="Pfister S."/>
            <person name="Riley R."/>
            <person name="Sitrit Y."/>
            <person name="Stielow J.B."/>
            <person name="Szollosi G."/>
            <person name="Zifcakova L."/>
            <person name="Stursova M."/>
            <person name="Spatafora J.W."/>
            <person name="Tedersoo L."/>
            <person name="Vaario L.M."/>
            <person name="Yamada A."/>
            <person name="Yan M."/>
            <person name="Wang P."/>
            <person name="Xu J."/>
            <person name="Bruns T."/>
            <person name="Baldrian P."/>
            <person name="Vilgalys R."/>
            <person name="Dunand C."/>
            <person name="Henrissat B."/>
            <person name="Grigoriev I.V."/>
            <person name="Hibbett D."/>
            <person name="Nagy L.G."/>
            <person name="Martin F.M."/>
        </authorList>
    </citation>
    <scope>NUCLEOTIDE SEQUENCE</scope>
    <source>
        <strain evidence="1">P2</strain>
    </source>
</reference>
<accession>A0ACB6ZIK0</accession>
<name>A0ACB6ZIK0_THEGA</name>
<comment type="caution">
    <text evidence="1">The sequence shown here is derived from an EMBL/GenBank/DDBJ whole genome shotgun (WGS) entry which is preliminary data.</text>
</comment>
<dbReference type="EMBL" id="MU117995">
    <property type="protein sequence ID" value="KAF9649615.1"/>
    <property type="molecule type" value="Genomic_DNA"/>
</dbReference>
<evidence type="ECO:0000313" key="2">
    <source>
        <dbReference type="Proteomes" id="UP000886501"/>
    </source>
</evidence>
<gene>
    <name evidence="1" type="ORF">BDM02DRAFT_3113428</name>
</gene>